<evidence type="ECO:0000313" key="1">
    <source>
        <dbReference type="EMBL" id="NMH63949.1"/>
    </source>
</evidence>
<protein>
    <submittedName>
        <fullName evidence="1">Uncharacterized protein</fullName>
    </submittedName>
</protein>
<name>A0A972FRI8_9GAMM</name>
<gene>
    <name evidence="1" type="ORF">HC757_01990</name>
</gene>
<comment type="caution">
    <text evidence="1">The sequence shown here is derived from an EMBL/GenBank/DDBJ whole genome shotgun (WGS) entry which is preliminary data.</text>
</comment>
<dbReference type="EMBL" id="JAAXYH010000001">
    <property type="protein sequence ID" value="NMH63949.1"/>
    <property type="molecule type" value="Genomic_DNA"/>
</dbReference>
<sequence>MSQFKLELAESELKYVLEGLMALELQMAETCETSDDPDEIADVGNDLIELRLLLTPLKEKAISQFGAGITDFSRDEL</sequence>
<accession>A0A972FRI8</accession>
<reference evidence="1" key="1">
    <citation type="submission" date="2020-04" db="EMBL/GenBank/DDBJ databases">
        <title>Description of Shewanella salipaludis sp. nov., isolated from a salt marsh.</title>
        <authorList>
            <person name="Park S."/>
            <person name="Yoon J.-H."/>
        </authorList>
    </citation>
    <scope>NUCLEOTIDE SEQUENCE</scope>
    <source>
        <strain evidence="1">SHSM-M6</strain>
    </source>
</reference>
<evidence type="ECO:0000313" key="2">
    <source>
        <dbReference type="Proteomes" id="UP000737113"/>
    </source>
</evidence>
<organism evidence="1 2">
    <name type="scientific">Shewanella salipaludis</name>
    <dbReference type="NCBI Taxonomy" id="2723052"/>
    <lineage>
        <taxon>Bacteria</taxon>
        <taxon>Pseudomonadati</taxon>
        <taxon>Pseudomonadota</taxon>
        <taxon>Gammaproteobacteria</taxon>
        <taxon>Alteromonadales</taxon>
        <taxon>Shewanellaceae</taxon>
        <taxon>Shewanella</taxon>
    </lineage>
</organism>
<proteinExistence type="predicted"/>
<dbReference type="RefSeq" id="WP_169562585.1">
    <property type="nucleotide sequence ID" value="NZ_JAAXYH010000001.1"/>
</dbReference>
<dbReference type="AlphaFoldDB" id="A0A972FRI8"/>
<dbReference type="Proteomes" id="UP000737113">
    <property type="component" value="Unassembled WGS sequence"/>
</dbReference>
<keyword evidence="2" id="KW-1185">Reference proteome</keyword>